<accession>A0A163K4M9</accession>
<reference evidence="1 2" key="1">
    <citation type="journal article" date="2016" name="Sci. Rep.">
        <title>Draft genome sequencing and secretome analysis of fungal phytopathogen Ascochyta rabiei provides insight into the necrotrophic effector repertoire.</title>
        <authorList>
            <person name="Verma S."/>
            <person name="Gazara R.K."/>
            <person name="Nizam S."/>
            <person name="Parween S."/>
            <person name="Chattopadhyay D."/>
            <person name="Verma P.K."/>
        </authorList>
    </citation>
    <scope>NUCLEOTIDE SEQUENCE [LARGE SCALE GENOMIC DNA]</scope>
    <source>
        <strain evidence="1 2">ArDII</strain>
    </source>
</reference>
<gene>
    <name evidence="1" type="ORF">ST47_g2093</name>
</gene>
<proteinExistence type="predicted"/>
<comment type="caution">
    <text evidence="1">The sequence shown here is derived from an EMBL/GenBank/DDBJ whole genome shotgun (WGS) entry which is preliminary data.</text>
</comment>
<dbReference type="EMBL" id="JYNV01000096">
    <property type="protein sequence ID" value="KZM26769.1"/>
    <property type="molecule type" value="Genomic_DNA"/>
</dbReference>
<protein>
    <submittedName>
        <fullName evidence="1">Uncharacterized protein</fullName>
    </submittedName>
</protein>
<dbReference type="Proteomes" id="UP000076837">
    <property type="component" value="Unassembled WGS sequence"/>
</dbReference>
<dbReference type="AlphaFoldDB" id="A0A163K4M9"/>
<keyword evidence="2" id="KW-1185">Reference proteome</keyword>
<dbReference type="OrthoDB" id="3784924at2759"/>
<evidence type="ECO:0000313" key="2">
    <source>
        <dbReference type="Proteomes" id="UP000076837"/>
    </source>
</evidence>
<name>A0A163K4M9_DIDRA</name>
<organism evidence="1 2">
    <name type="scientific">Didymella rabiei</name>
    <name type="common">Chickpea ascochyta blight fungus</name>
    <name type="synonym">Mycosphaerella rabiei</name>
    <dbReference type="NCBI Taxonomy" id="5454"/>
    <lineage>
        <taxon>Eukaryota</taxon>
        <taxon>Fungi</taxon>
        <taxon>Dikarya</taxon>
        <taxon>Ascomycota</taxon>
        <taxon>Pezizomycotina</taxon>
        <taxon>Dothideomycetes</taxon>
        <taxon>Pleosporomycetidae</taxon>
        <taxon>Pleosporales</taxon>
        <taxon>Pleosporineae</taxon>
        <taxon>Didymellaceae</taxon>
        <taxon>Ascochyta</taxon>
    </lineage>
</organism>
<evidence type="ECO:0000313" key="1">
    <source>
        <dbReference type="EMBL" id="KZM26769.1"/>
    </source>
</evidence>
<sequence>MEIINVFLALMSFLAVALAGQDRACKEGSLKCDGGSPGGAVFVCNDGVWIVLMACRSYENCVKKPVPHCTWASADAGSADSDPVPGFEGLPAEVSAAADDLKNATVADTVESSTAANNGSPNWNVCTPCMRHNDNCRQSCTFQGDECDIACGWKTSSVNLTTGDLRQPTVSCGDFCKWPYQ</sequence>